<dbReference type="Proteomes" id="UP000053676">
    <property type="component" value="Unassembled WGS sequence"/>
</dbReference>
<gene>
    <name evidence="1" type="ORF">NECAME_13888</name>
</gene>
<sequence length="75" mass="8918">MEPPRKWPGFFRLQTRTISSPAPDSRQCYVYACWRHRRQTNENESAQNRYAIIDTITHPKYGSRKAAPTYAFLKR</sequence>
<evidence type="ECO:0000313" key="2">
    <source>
        <dbReference type="Proteomes" id="UP000053676"/>
    </source>
</evidence>
<evidence type="ECO:0000313" key="1">
    <source>
        <dbReference type="EMBL" id="ETN72397.1"/>
    </source>
</evidence>
<proteinExistence type="predicted"/>
<protein>
    <submittedName>
        <fullName evidence="1">Uncharacterized protein</fullName>
    </submittedName>
</protein>
<dbReference type="AlphaFoldDB" id="W2SUM2"/>
<name>W2SUM2_NECAM</name>
<keyword evidence="2" id="KW-1185">Reference proteome</keyword>
<accession>W2SUM2</accession>
<dbReference type="EMBL" id="KI664629">
    <property type="protein sequence ID" value="ETN72397.1"/>
    <property type="molecule type" value="Genomic_DNA"/>
</dbReference>
<reference evidence="2" key="1">
    <citation type="journal article" date="2014" name="Nat. Genet.">
        <title>Genome of the human hookworm Necator americanus.</title>
        <authorList>
            <person name="Tang Y.T."/>
            <person name="Gao X."/>
            <person name="Rosa B.A."/>
            <person name="Abubucker S."/>
            <person name="Hallsworth-Pepin K."/>
            <person name="Martin J."/>
            <person name="Tyagi R."/>
            <person name="Heizer E."/>
            <person name="Zhang X."/>
            <person name="Bhonagiri-Palsikar V."/>
            <person name="Minx P."/>
            <person name="Warren W.C."/>
            <person name="Wang Q."/>
            <person name="Zhan B."/>
            <person name="Hotez P.J."/>
            <person name="Sternberg P.W."/>
            <person name="Dougall A."/>
            <person name="Gaze S.T."/>
            <person name="Mulvenna J."/>
            <person name="Sotillo J."/>
            <person name="Ranganathan S."/>
            <person name="Rabelo E.M."/>
            <person name="Wilson R.K."/>
            <person name="Felgner P.L."/>
            <person name="Bethony J."/>
            <person name="Hawdon J.M."/>
            <person name="Gasser R.B."/>
            <person name="Loukas A."/>
            <person name="Mitreva M."/>
        </authorList>
    </citation>
    <scope>NUCLEOTIDE SEQUENCE [LARGE SCALE GENOMIC DNA]</scope>
</reference>
<organism evidence="1 2">
    <name type="scientific">Necator americanus</name>
    <name type="common">Human hookworm</name>
    <dbReference type="NCBI Taxonomy" id="51031"/>
    <lineage>
        <taxon>Eukaryota</taxon>
        <taxon>Metazoa</taxon>
        <taxon>Ecdysozoa</taxon>
        <taxon>Nematoda</taxon>
        <taxon>Chromadorea</taxon>
        <taxon>Rhabditida</taxon>
        <taxon>Rhabditina</taxon>
        <taxon>Rhabditomorpha</taxon>
        <taxon>Strongyloidea</taxon>
        <taxon>Ancylostomatidae</taxon>
        <taxon>Bunostominae</taxon>
        <taxon>Necator</taxon>
    </lineage>
</organism>
<dbReference type="KEGG" id="nai:NECAME_13888"/>